<comment type="caution">
    <text evidence="2">The sequence shown here is derived from an EMBL/GenBank/DDBJ whole genome shotgun (WGS) entry which is preliminary data.</text>
</comment>
<dbReference type="InterPro" id="IPR010390">
    <property type="entry name" value="ABC-2_transporter-like"/>
</dbReference>
<reference evidence="2 3" key="1">
    <citation type="journal article" date="2015" name="Nature">
        <title>rRNA introns, odd ribosomes, and small enigmatic genomes across a large radiation of phyla.</title>
        <authorList>
            <person name="Brown C.T."/>
            <person name="Hug L.A."/>
            <person name="Thomas B.C."/>
            <person name="Sharon I."/>
            <person name="Castelle C.J."/>
            <person name="Singh A."/>
            <person name="Wilkins M.J."/>
            <person name="Williams K.H."/>
            <person name="Banfield J.F."/>
        </authorList>
    </citation>
    <scope>NUCLEOTIDE SEQUENCE [LARGE SCALE GENOMIC DNA]</scope>
</reference>
<keyword evidence="1" id="KW-0472">Membrane</keyword>
<feature type="transmembrane region" description="Helical" evidence="1">
    <location>
        <begin position="200"/>
        <end position="221"/>
    </location>
</feature>
<feature type="transmembrane region" description="Helical" evidence="1">
    <location>
        <begin position="174"/>
        <end position="194"/>
    </location>
</feature>
<accession>A0A0G2ANC7</accession>
<keyword evidence="1" id="KW-0812">Transmembrane</keyword>
<proteinExistence type="predicted"/>
<dbReference type="Proteomes" id="UP000033870">
    <property type="component" value="Unassembled WGS sequence"/>
</dbReference>
<evidence type="ECO:0008006" key="4">
    <source>
        <dbReference type="Google" id="ProtNLM"/>
    </source>
</evidence>
<feature type="transmembrane region" description="Helical" evidence="1">
    <location>
        <begin position="78"/>
        <end position="99"/>
    </location>
</feature>
<name>A0A0G2ANC7_9BACT</name>
<protein>
    <recommendedName>
        <fullName evidence="4">ABC transporter permease protein</fullName>
    </recommendedName>
</protein>
<dbReference type="STRING" id="1619044.UY92_C0003G0058"/>
<dbReference type="PANTHER" id="PTHR36832">
    <property type="entry name" value="SLR1174 PROTEIN-RELATED"/>
    <property type="match status" value="1"/>
</dbReference>
<keyword evidence="1" id="KW-1133">Transmembrane helix</keyword>
<dbReference type="PANTHER" id="PTHR36832:SF1">
    <property type="entry name" value="SLR1174 PROTEIN"/>
    <property type="match status" value="1"/>
</dbReference>
<dbReference type="AlphaFoldDB" id="A0A0G2ANC7"/>
<evidence type="ECO:0000313" key="2">
    <source>
        <dbReference type="EMBL" id="KKW42852.1"/>
    </source>
</evidence>
<dbReference type="Pfam" id="PF06182">
    <property type="entry name" value="ABC2_membrane_6"/>
    <property type="match status" value="1"/>
</dbReference>
<feature type="transmembrane region" description="Helical" evidence="1">
    <location>
        <begin position="111"/>
        <end position="129"/>
    </location>
</feature>
<sequence length="233" mass="26478">MVLLLLYYVWRTLTSGTGAFALYSDEQLMTYLFGGNILRAFVFGTQSRRVALEINDGAFSQYLVKPANHFWYCYARELAGRILATISAAVEAAGISLLLDINFFWQTDPVLLSWFALAVLLAHILYYFLSYGMSLIAFWSREAMGPRFLFEWLLEFASGAYFPLDILKAAFARIFIFLPFAYLIFSPLSLYLGGSGPPGWIVAAWQLLWIAIAALSVFFLWRRGLRRYSGEGI</sequence>
<evidence type="ECO:0000256" key="1">
    <source>
        <dbReference type="SAM" id="Phobius"/>
    </source>
</evidence>
<evidence type="ECO:0000313" key="3">
    <source>
        <dbReference type="Proteomes" id="UP000033870"/>
    </source>
</evidence>
<organism evidence="2 3">
    <name type="scientific">Candidatus Magasanikbacteria bacterium GW2011_GWA2_56_11</name>
    <dbReference type="NCBI Taxonomy" id="1619044"/>
    <lineage>
        <taxon>Bacteria</taxon>
        <taxon>Candidatus Magasanikiibacteriota</taxon>
    </lineage>
</organism>
<dbReference type="EMBL" id="LCRX01000003">
    <property type="protein sequence ID" value="KKW42852.1"/>
    <property type="molecule type" value="Genomic_DNA"/>
</dbReference>
<gene>
    <name evidence="2" type="ORF">UY92_C0003G0058</name>
</gene>